<comment type="caution">
    <text evidence="1">The sequence shown here is derived from an EMBL/GenBank/DDBJ whole genome shotgun (WGS) entry which is preliminary data.</text>
</comment>
<sequence>MGAAPDGAALAVGRDWADGSPVPGLVVRDDLRAGRADDDRETGMLAGHTLPIVGESAAVEPVGCLDLFCAEADLADLPAMISRSGAEMAARISEATGRWGVRVTLLDVDDVQAPVRGELIAWANRARETRPGG</sequence>
<dbReference type="EMBL" id="SMKP01000099">
    <property type="protein sequence ID" value="TDD16743.1"/>
    <property type="molecule type" value="Genomic_DNA"/>
</dbReference>
<dbReference type="Proteomes" id="UP000294543">
    <property type="component" value="Unassembled WGS sequence"/>
</dbReference>
<evidence type="ECO:0000313" key="1">
    <source>
        <dbReference type="EMBL" id="TDD16743.1"/>
    </source>
</evidence>
<name>A0A4R4WK06_9ACTN</name>
<reference evidence="1 2" key="1">
    <citation type="submission" date="2019-03" db="EMBL/GenBank/DDBJ databases">
        <title>Draft genome sequences of novel Actinobacteria.</title>
        <authorList>
            <person name="Sahin N."/>
            <person name="Ay H."/>
            <person name="Saygin H."/>
        </authorList>
    </citation>
    <scope>NUCLEOTIDE SEQUENCE [LARGE SCALE GENOMIC DNA]</scope>
    <source>
        <strain evidence="1 2">KC712</strain>
    </source>
</reference>
<evidence type="ECO:0000313" key="2">
    <source>
        <dbReference type="Proteomes" id="UP000294543"/>
    </source>
</evidence>
<gene>
    <name evidence="1" type="ORF">E1294_30160</name>
</gene>
<organism evidence="1 2">
    <name type="scientific">Nonomuraea diastatica</name>
    <dbReference type="NCBI Taxonomy" id="1848329"/>
    <lineage>
        <taxon>Bacteria</taxon>
        <taxon>Bacillati</taxon>
        <taxon>Actinomycetota</taxon>
        <taxon>Actinomycetes</taxon>
        <taxon>Streptosporangiales</taxon>
        <taxon>Streptosporangiaceae</taxon>
        <taxon>Nonomuraea</taxon>
    </lineage>
</organism>
<dbReference type="AlphaFoldDB" id="A0A4R4WK06"/>
<accession>A0A4R4WK06</accession>
<protein>
    <submittedName>
        <fullName evidence="1">Uncharacterized protein</fullName>
    </submittedName>
</protein>
<proteinExistence type="predicted"/>
<dbReference type="RefSeq" id="WP_132513980.1">
    <property type="nucleotide sequence ID" value="NZ_SMKP01000099.1"/>
</dbReference>
<keyword evidence="2" id="KW-1185">Reference proteome</keyword>